<evidence type="ECO:0000313" key="2">
    <source>
        <dbReference type="Proteomes" id="UP001320876"/>
    </source>
</evidence>
<dbReference type="EMBL" id="JAPDDT010000002">
    <property type="protein sequence ID" value="MCW1922505.1"/>
    <property type="molecule type" value="Genomic_DNA"/>
</dbReference>
<gene>
    <name evidence="1" type="ORF">OKA05_08055</name>
</gene>
<accession>A0ABT3GGQ8</accession>
<evidence type="ECO:0000313" key="1">
    <source>
        <dbReference type="EMBL" id="MCW1922505.1"/>
    </source>
</evidence>
<proteinExistence type="predicted"/>
<keyword evidence="2" id="KW-1185">Reference proteome</keyword>
<reference evidence="1 2" key="1">
    <citation type="submission" date="2022-10" db="EMBL/GenBank/DDBJ databases">
        <title>Luteolibacter arcticus strain CCTCC AB 2014275, whole genome shotgun sequencing project.</title>
        <authorList>
            <person name="Zhao G."/>
            <person name="Shen L."/>
        </authorList>
    </citation>
    <scope>NUCLEOTIDE SEQUENCE [LARGE SCALE GENOMIC DNA]</scope>
    <source>
        <strain evidence="1 2">CCTCC AB 2014275</strain>
    </source>
</reference>
<organism evidence="1 2">
    <name type="scientific">Luteolibacter arcticus</name>
    <dbReference type="NCBI Taxonomy" id="1581411"/>
    <lineage>
        <taxon>Bacteria</taxon>
        <taxon>Pseudomonadati</taxon>
        <taxon>Verrucomicrobiota</taxon>
        <taxon>Verrucomicrobiia</taxon>
        <taxon>Verrucomicrobiales</taxon>
        <taxon>Verrucomicrobiaceae</taxon>
        <taxon>Luteolibacter</taxon>
    </lineage>
</organism>
<comment type="caution">
    <text evidence="1">The sequence shown here is derived from an EMBL/GenBank/DDBJ whole genome shotgun (WGS) entry which is preliminary data.</text>
</comment>
<evidence type="ECO:0008006" key="3">
    <source>
        <dbReference type="Google" id="ProtNLM"/>
    </source>
</evidence>
<protein>
    <recommendedName>
        <fullName evidence="3">Twin-arginine translocation signal domain-containing protein</fullName>
    </recommendedName>
</protein>
<dbReference type="PROSITE" id="PS51318">
    <property type="entry name" value="TAT"/>
    <property type="match status" value="1"/>
</dbReference>
<sequence length="496" mass="54005">MTGDFTRRGFMATGALGGLGFLAGLPPVSAQDAKLDPSIVRFRPEIEPLVRLLEETPRERLLEEVGAKIRGGTTHREIVAALLLAGIRNIQPRPVGFKFHAVLVVNSAHLASLNAPDSDRWLPVFWALDQFKSSQARDKQAGDWTMESVYEPAVPSADRAAAAFSMGMDAWDTGCADTAAAALARGGDTQAAFDLFCRYGARDYRDIGHKAIYVANSWRLLHVIGWQHAEAVLRSLSYALLAHDGVNPAERDALADRPGRKNQERLRELRATWNGGENRPEAAADMLAALRTGTWDEAAAKVVALINAGSSPQPVWDAMFQAAAELLMRKPGIVALHACTTTNALHYAFHHAASDETRRFLMLQNASFLPLFRDDAGVTDGVQIDTFEPVPDGKPGPEAVEEIFSGLASDRLMAARRTLAYLDAGGDPKTFVDAAQRLIYLKGTDSHDYKFSSAIIEDWHALSPAFRNRFLAASVHWLKGSSAPDSTLVARTRAAL</sequence>
<dbReference type="Proteomes" id="UP001320876">
    <property type="component" value="Unassembled WGS sequence"/>
</dbReference>
<name>A0ABT3GGQ8_9BACT</name>
<dbReference type="InterPro" id="IPR006311">
    <property type="entry name" value="TAT_signal"/>
</dbReference>